<gene>
    <name evidence="1" type="ORF">A7T00_09890</name>
</gene>
<dbReference type="RefSeq" id="WP_000560246.1">
    <property type="nucleotide sequence ID" value="NZ_QWDP01000006.1"/>
</dbReference>
<dbReference type="AlphaFoldDB" id="A0A1S0ZGK0"/>
<protein>
    <submittedName>
        <fullName evidence="1">Uncharacterized protein</fullName>
    </submittedName>
</protein>
<accession>A0A1S0ZGK0</accession>
<proteinExistence type="predicted"/>
<sequence>MIAHTECTTYCLDELSKLTKLLSLLGQSVTDEKADLDDIEGCLGIAWDMANTIHKTLSKTIQGVE</sequence>
<dbReference type="EMBL" id="MLZC01000004">
    <property type="protein sequence ID" value="OHG66853.1"/>
    <property type="molecule type" value="Genomic_DNA"/>
</dbReference>
<name>A0A1S0ZGK0_SALET</name>
<reference evidence="1" key="1">
    <citation type="submission" date="2016-09" db="EMBL/GenBank/DDBJ databases">
        <title>Whole genome sequencing of Salmonella enterica.</title>
        <authorList>
            <person name="Bell R."/>
        </authorList>
    </citation>
    <scope>NUCLEOTIDE SEQUENCE [LARGE SCALE GENOMIC DNA]</scope>
    <source>
        <strain evidence="1">CFSAN044978</strain>
    </source>
</reference>
<evidence type="ECO:0000313" key="1">
    <source>
        <dbReference type="EMBL" id="OHG66853.1"/>
    </source>
</evidence>
<organism evidence="1">
    <name type="scientific">Salmonella enterica subsp. enterica serovar Saintpaul</name>
    <dbReference type="NCBI Taxonomy" id="90105"/>
    <lineage>
        <taxon>Bacteria</taxon>
        <taxon>Pseudomonadati</taxon>
        <taxon>Pseudomonadota</taxon>
        <taxon>Gammaproteobacteria</taxon>
        <taxon>Enterobacterales</taxon>
        <taxon>Enterobacteriaceae</taxon>
        <taxon>Salmonella</taxon>
    </lineage>
</organism>
<comment type="caution">
    <text evidence="1">The sequence shown here is derived from an EMBL/GenBank/DDBJ whole genome shotgun (WGS) entry which is preliminary data.</text>
</comment>